<name>A0A8D9F0T0_9HEMI</name>
<accession>A0A8D9F0T0</accession>
<protein>
    <submittedName>
        <fullName evidence="2">Uncharacterized protein</fullName>
    </submittedName>
</protein>
<reference evidence="2" key="1">
    <citation type="submission" date="2021-05" db="EMBL/GenBank/DDBJ databases">
        <authorList>
            <person name="Alioto T."/>
            <person name="Alioto T."/>
            <person name="Gomez Garrido J."/>
        </authorList>
    </citation>
    <scope>NUCLEOTIDE SEQUENCE</scope>
</reference>
<proteinExistence type="predicted"/>
<evidence type="ECO:0000256" key="1">
    <source>
        <dbReference type="SAM" id="MobiDB-lite"/>
    </source>
</evidence>
<organism evidence="2">
    <name type="scientific">Cacopsylla melanoneura</name>
    <dbReference type="NCBI Taxonomy" id="428564"/>
    <lineage>
        <taxon>Eukaryota</taxon>
        <taxon>Metazoa</taxon>
        <taxon>Ecdysozoa</taxon>
        <taxon>Arthropoda</taxon>
        <taxon>Hexapoda</taxon>
        <taxon>Insecta</taxon>
        <taxon>Pterygota</taxon>
        <taxon>Neoptera</taxon>
        <taxon>Paraneoptera</taxon>
        <taxon>Hemiptera</taxon>
        <taxon>Sternorrhyncha</taxon>
        <taxon>Psylloidea</taxon>
        <taxon>Psyllidae</taxon>
        <taxon>Psyllinae</taxon>
        <taxon>Cacopsylla</taxon>
    </lineage>
</organism>
<dbReference type="AlphaFoldDB" id="A0A8D9F0T0"/>
<sequence>MNLPYCTIFRSDSVSTMQYTRTVGSFWSLSIPIRSYQYMDQILSGRTGERIWVTWTRISLPWLKRRTRKWKEKGKTRVSSCPASPARVKPCPPSMPCGTLPRWAVATRRHKLRRKYSRLVLSWRPSVTPKQFATTTRPGLASSPSSTSTNTSTLSAPP</sequence>
<evidence type="ECO:0000313" key="2">
    <source>
        <dbReference type="EMBL" id="CAG6773518.1"/>
    </source>
</evidence>
<feature type="region of interest" description="Disordered" evidence="1">
    <location>
        <begin position="131"/>
        <end position="158"/>
    </location>
</feature>
<feature type="compositionally biased region" description="Low complexity" evidence="1">
    <location>
        <begin position="138"/>
        <end position="158"/>
    </location>
</feature>
<dbReference type="EMBL" id="HBUF01591377">
    <property type="protein sequence ID" value="CAG6773518.1"/>
    <property type="molecule type" value="Transcribed_RNA"/>
</dbReference>